<proteinExistence type="predicted"/>
<accession>A0A8H5CVN4</accession>
<sequence>MYARCLAYFLSEAPVVHGQHTVAKDILLCNDDKRAMDRLAQLYINNIILLFRQNKGKTPEPSHHSSRPYSDYDSCLYSSTVEPAPQDHRAAKRAALERDGYNCMITGLHDSGKYRELTPADRAARGWNNFPIKTHFCHIFPPSTNWELELNLPNHPKTTHAEHMWNLIYAFGGIQVLDELNGDSIHRMSNGLTLSLYVHDQFDELELWFEEVPNGPPHTYILCTMLPVMKGPITPITFTSSSPELELLDPRYLRLHAAVCRVDQMSGAAEYLYKNDRDMEQMSVLAQDGSSSELLASRLQRLVLAPPKTA</sequence>
<dbReference type="Pfam" id="PF13391">
    <property type="entry name" value="HNH_2"/>
    <property type="match status" value="1"/>
</dbReference>
<protein>
    <recommendedName>
        <fullName evidence="1">HNH nuclease domain-containing protein</fullName>
    </recommendedName>
</protein>
<reference evidence="2 3" key="1">
    <citation type="journal article" date="2020" name="ISME J.">
        <title>Uncovering the hidden diversity of litter-decomposition mechanisms in mushroom-forming fungi.</title>
        <authorList>
            <person name="Floudas D."/>
            <person name="Bentzer J."/>
            <person name="Ahren D."/>
            <person name="Johansson T."/>
            <person name="Persson P."/>
            <person name="Tunlid A."/>
        </authorList>
    </citation>
    <scope>NUCLEOTIDE SEQUENCE [LARGE SCALE GENOMIC DNA]</scope>
    <source>
        <strain evidence="2 3">CBS 146.42</strain>
    </source>
</reference>
<dbReference type="AlphaFoldDB" id="A0A8H5CVN4"/>
<organism evidence="2 3">
    <name type="scientific">Leucocoprinus leucothites</name>
    <dbReference type="NCBI Taxonomy" id="201217"/>
    <lineage>
        <taxon>Eukaryota</taxon>
        <taxon>Fungi</taxon>
        <taxon>Dikarya</taxon>
        <taxon>Basidiomycota</taxon>
        <taxon>Agaricomycotina</taxon>
        <taxon>Agaricomycetes</taxon>
        <taxon>Agaricomycetidae</taxon>
        <taxon>Agaricales</taxon>
        <taxon>Agaricineae</taxon>
        <taxon>Agaricaceae</taxon>
        <taxon>Leucocoprinus</taxon>
    </lineage>
</organism>
<evidence type="ECO:0000313" key="2">
    <source>
        <dbReference type="EMBL" id="KAF5348859.1"/>
    </source>
</evidence>
<dbReference type="EMBL" id="JAACJO010000018">
    <property type="protein sequence ID" value="KAF5348859.1"/>
    <property type="molecule type" value="Genomic_DNA"/>
</dbReference>
<dbReference type="InterPro" id="IPR003615">
    <property type="entry name" value="HNH_nuc"/>
</dbReference>
<gene>
    <name evidence="2" type="ORF">D9756_009752</name>
</gene>
<keyword evidence="3" id="KW-1185">Reference proteome</keyword>
<feature type="domain" description="HNH nuclease" evidence="1">
    <location>
        <begin position="103"/>
        <end position="205"/>
    </location>
</feature>
<comment type="caution">
    <text evidence="2">The sequence shown here is derived from an EMBL/GenBank/DDBJ whole genome shotgun (WGS) entry which is preliminary data.</text>
</comment>
<evidence type="ECO:0000259" key="1">
    <source>
        <dbReference type="Pfam" id="PF13391"/>
    </source>
</evidence>
<evidence type="ECO:0000313" key="3">
    <source>
        <dbReference type="Proteomes" id="UP000559027"/>
    </source>
</evidence>
<dbReference type="OrthoDB" id="2104739at2759"/>
<dbReference type="Proteomes" id="UP000559027">
    <property type="component" value="Unassembled WGS sequence"/>
</dbReference>
<name>A0A8H5CVN4_9AGAR</name>